<protein>
    <submittedName>
        <fullName evidence="3">NAD(P)-dependent dehydrogenase (Short-subunit alcohol dehydrogenase family)</fullName>
    </submittedName>
</protein>
<accession>A0A3D9HHQ9</accession>
<comment type="similarity">
    <text evidence="1 2">Belongs to the short-chain dehydrogenases/reductases (SDR) family.</text>
</comment>
<sequence>MVDLTGKHAVVTGGGSGAGAAIAVALADAGAVVTVMGRRMEPLMALADQHANIHCQAADVTDMDSLFAAFDAASADHGPAGIVIANAGAAESAPFHRMDMELWNRMLSVNLTGTYLTAQAGYEDMKGLGWGRIIAIASTAGLRGYPYVSGYSAAKHGVVGLVKSLALEAAKTGITVNAVCPGFMETPMLDESIRNIMEKTGRSEEEARKSLVKDNPQGRFIQVQEVADMVLWLCGEGAASVTGQALSLSGGEI</sequence>
<dbReference type="FunFam" id="3.40.50.720:FF:000084">
    <property type="entry name" value="Short-chain dehydrogenase reductase"/>
    <property type="match status" value="1"/>
</dbReference>
<proteinExistence type="inferred from homology"/>
<dbReference type="CDD" id="cd05233">
    <property type="entry name" value="SDR_c"/>
    <property type="match status" value="1"/>
</dbReference>
<evidence type="ECO:0000313" key="4">
    <source>
        <dbReference type="Proteomes" id="UP000256845"/>
    </source>
</evidence>
<dbReference type="GO" id="GO:0032787">
    <property type="term" value="P:monocarboxylic acid metabolic process"/>
    <property type="evidence" value="ECO:0007669"/>
    <property type="project" value="UniProtKB-ARBA"/>
</dbReference>
<dbReference type="SUPFAM" id="SSF51735">
    <property type="entry name" value="NAD(P)-binding Rossmann-fold domains"/>
    <property type="match status" value="1"/>
</dbReference>
<dbReference type="InterPro" id="IPR002347">
    <property type="entry name" value="SDR_fam"/>
</dbReference>
<dbReference type="PANTHER" id="PTHR42879:SF2">
    <property type="entry name" value="3-OXOACYL-[ACYL-CARRIER-PROTEIN] REDUCTASE FABG"/>
    <property type="match status" value="1"/>
</dbReference>
<gene>
    <name evidence="3" type="ORF">DFP90_10649</name>
</gene>
<dbReference type="OrthoDB" id="7375193at2"/>
<dbReference type="AlphaFoldDB" id="A0A3D9HHQ9"/>
<evidence type="ECO:0000256" key="1">
    <source>
        <dbReference type="ARBA" id="ARBA00006484"/>
    </source>
</evidence>
<dbReference type="InterPro" id="IPR050259">
    <property type="entry name" value="SDR"/>
</dbReference>
<organism evidence="3 4">
    <name type="scientific">Aestuariispira insulae</name>
    <dbReference type="NCBI Taxonomy" id="1461337"/>
    <lineage>
        <taxon>Bacteria</taxon>
        <taxon>Pseudomonadati</taxon>
        <taxon>Pseudomonadota</taxon>
        <taxon>Alphaproteobacteria</taxon>
        <taxon>Rhodospirillales</taxon>
        <taxon>Kiloniellaceae</taxon>
        <taxon>Aestuariispira</taxon>
    </lineage>
</organism>
<name>A0A3D9HHQ9_9PROT</name>
<dbReference type="InterPro" id="IPR036291">
    <property type="entry name" value="NAD(P)-bd_dom_sf"/>
</dbReference>
<dbReference type="InterPro" id="IPR020904">
    <property type="entry name" value="Sc_DH/Rdtase_CS"/>
</dbReference>
<dbReference type="Pfam" id="PF00106">
    <property type="entry name" value="adh_short"/>
    <property type="match status" value="1"/>
</dbReference>
<dbReference type="EMBL" id="QRDW01000006">
    <property type="protein sequence ID" value="RED49072.1"/>
    <property type="molecule type" value="Genomic_DNA"/>
</dbReference>
<dbReference type="Proteomes" id="UP000256845">
    <property type="component" value="Unassembled WGS sequence"/>
</dbReference>
<reference evidence="3 4" key="1">
    <citation type="submission" date="2018-07" db="EMBL/GenBank/DDBJ databases">
        <title>Genomic Encyclopedia of Type Strains, Phase III (KMG-III): the genomes of soil and plant-associated and newly described type strains.</title>
        <authorList>
            <person name="Whitman W."/>
        </authorList>
    </citation>
    <scope>NUCLEOTIDE SEQUENCE [LARGE SCALE GENOMIC DNA]</scope>
    <source>
        <strain evidence="3 4">CECT 8488</strain>
    </source>
</reference>
<dbReference type="PRINTS" id="PR00081">
    <property type="entry name" value="GDHRDH"/>
</dbReference>
<dbReference type="Gene3D" id="3.40.50.720">
    <property type="entry name" value="NAD(P)-binding Rossmann-like Domain"/>
    <property type="match status" value="1"/>
</dbReference>
<comment type="caution">
    <text evidence="3">The sequence shown here is derived from an EMBL/GenBank/DDBJ whole genome shotgun (WGS) entry which is preliminary data.</text>
</comment>
<evidence type="ECO:0000313" key="3">
    <source>
        <dbReference type="EMBL" id="RED49072.1"/>
    </source>
</evidence>
<dbReference type="PRINTS" id="PR00080">
    <property type="entry name" value="SDRFAMILY"/>
</dbReference>
<evidence type="ECO:0000256" key="2">
    <source>
        <dbReference type="RuleBase" id="RU000363"/>
    </source>
</evidence>
<dbReference type="PROSITE" id="PS00061">
    <property type="entry name" value="ADH_SHORT"/>
    <property type="match status" value="1"/>
</dbReference>
<dbReference type="PANTHER" id="PTHR42879">
    <property type="entry name" value="3-OXOACYL-(ACYL-CARRIER-PROTEIN) REDUCTASE"/>
    <property type="match status" value="1"/>
</dbReference>
<keyword evidence="4" id="KW-1185">Reference proteome</keyword>